<evidence type="ECO:0000313" key="9">
    <source>
        <dbReference type="Proteomes" id="UP000254649"/>
    </source>
</evidence>
<dbReference type="Pfam" id="PF00892">
    <property type="entry name" value="EamA"/>
    <property type="match status" value="2"/>
</dbReference>
<dbReference type="PANTHER" id="PTHR32322:SF2">
    <property type="entry name" value="EAMA DOMAIN-CONTAINING PROTEIN"/>
    <property type="match status" value="1"/>
</dbReference>
<evidence type="ECO:0000259" key="7">
    <source>
        <dbReference type="Pfam" id="PF00892"/>
    </source>
</evidence>
<feature type="transmembrane region" description="Helical" evidence="6">
    <location>
        <begin position="200"/>
        <end position="220"/>
    </location>
</feature>
<feature type="transmembrane region" description="Helical" evidence="6">
    <location>
        <begin position="232"/>
        <end position="254"/>
    </location>
</feature>
<dbReference type="InterPro" id="IPR000620">
    <property type="entry name" value="EamA_dom"/>
</dbReference>
<comment type="subcellular location">
    <subcellularLocation>
        <location evidence="1">Membrane</location>
        <topology evidence="1">Multi-pass membrane protein</topology>
    </subcellularLocation>
</comment>
<comment type="similarity">
    <text evidence="2">Belongs to the EamA transporter family.</text>
</comment>
<keyword evidence="9" id="KW-1185">Reference proteome</keyword>
<dbReference type="OrthoDB" id="9804865at2"/>
<dbReference type="InterPro" id="IPR037185">
    <property type="entry name" value="EmrE-like"/>
</dbReference>
<feature type="transmembrane region" description="Helical" evidence="6">
    <location>
        <begin position="85"/>
        <end position="106"/>
    </location>
</feature>
<feature type="transmembrane region" description="Helical" evidence="6">
    <location>
        <begin position="139"/>
        <end position="161"/>
    </location>
</feature>
<dbReference type="EMBL" id="UFRQ01000003">
    <property type="protein sequence ID" value="SUT90391.1"/>
    <property type="molecule type" value="Genomic_DNA"/>
</dbReference>
<evidence type="ECO:0000313" key="8">
    <source>
        <dbReference type="EMBL" id="SUT90391.1"/>
    </source>
</evidence>
<evidence type="ECO:0000256" key="4">
    <source>
        <dbReference type="ARBA" id="ARBA00022989"/>
    </source>
</evidence>
<accession>A0A380TQJ1</accession>
<dbReference type="PANTHER" id="PTHR32322">
    <property type="entry name" value="INNER MEMBRANE TRANSPORTER"/>
    <property type="match status" value="1"/>
</dbReference>
<feature type="transmembrane region" description="Helical" evidence="6">
    <location>
        <begin position="61"/>
        <end position="79"/>
    </location>
</feature>
<protein>
    <submittedName>
        <fullName evidence="8">RhaT protein</fullName>
    </submittedName>
</protein>
<keyword evidence="4 6" id="KW-1133">Transmembrane helix</keyword>
<evidence type="ECO:0000256" key="3">
    <source>
        <dbReference type="ARBA" id="ARBA00022692"/>
    </source>
</evidence>
<evidence type="ECO:0000256" key="1">
    <source>
        <dbReference type="ARBA" id="ARBA00004141"/>
    </source>
</evidence>
<gene>
    <name evidence="8" type="ORF">NCTC10801_01212</name>
</gene>
<feature type="transmembrane region" description="Helical" evidence="6">
    <location>
        <begin position="173"/>
        <end position="194"/>
    </location>
</feature>
<evidence type="ECO:0000256" key="5">
    <source>
        <dbReference type="ARBA" id="ARBA00023136"/>
    </source>
</evidence>
<dbReference type="Proteomes" id="UP000254649">
    <property type="component" value="Unassembled WGS sequence"/>
</dbReference>
<organism evidence="8 9">
    <name type="scientific">[Actinobacillus] rossii</name>
    <dbReference type="NCBI Taxonomy" id="123820"/>
    <lineage>
        <taxon>Bacteria</taxon>
        <taxon>Pseudomonadati</taxon>
        <taxon>Pseudomonadota</taxon>
        <taxon>Gammaproteobacteria</taxon>
        <taxon>Pasteurellales</taxon>
        <taxon>Pasteurellaceae</taxon>
    </lineage>
</organism>
<dbReference type="InterPro" id="IPR050638">
    <property type="entry name" value="AA-Vitamin_Transporters"/>
</dbReference>
<feature type="transmembrane region" description="Helical" evidence="6">
    <location>
        <begin position="28"/>
        <end position="49"/>
    </location>
</feature>
<keyword evidence="3 6" id="KW-0812">Transmembrane</keyword>
<feature type="transmembrane region" description="Helical" evidence="6">
    <location>
        <begin position="113"/>
        <end position="133"/>
    </location>
</feature>
<feature type="domain" description="EamA" evidence="7">
    <location>
        <begin position="141"/>
        <end position="273"/>
    </location>
</feature>
<proteinExistence type="inferred from homology"/>
<dbReference type="SUPFAM" id="SSF103481">
    <property type="entry name" value="Multidrug resistance efflux transporter EmrE"/>
    <property type="match status" value="2"/>
</dbReference>
<evidence type="ECO:0000256" key="2">
    <source>
        <dbReference type="ARBA" id="ARBA00007362"/>
    </source>
</evidence>
<reference evidence="8 9" key="1">
    <citation type="submission" date="2018-06" db="EMBL/GenBank/DDBJ databases">
        <authorList>
            <consortium name="Pathogen Informatics"/>
            <person name="Doyle S."/>
        </authorList>
    </citation>
    <scope>NUCLEOTIDE SEQUENCE [LARGE SCALE GENOMIC DNA]</scope>
    <source>
        <strain evidence="8 9">NCTC10801</strain>
    </source>
</reference>
<name>A0A380TQJ1_9PAST</name>
<keyword evidence="5 6" id="KW-0472">Membrane</keyword>
<sequence>MIYLIIAVAIWASAFIFGKVSYQMVDPALTVQLRLLIAMLFSLPFFVPAYRRIPPHLMGRIWLLALINFPIVLLLQFIGLSFTSAASAVTMLGTEPLVVAFIGHFFFRQTAKLLDWILGLIAFIGIILVVLGGEKSGDVSLWGCLLVLAGSMAFGFTIYIGRDVIKEYDARDFTSVIIVLGALLCLPFTVFLVHDWTVHFSWLSMGAILYLGVGCTWLAYRLWNKGLLSTRPVALSIINTLEPVFGVMLAVFFLGEHLTFITGLGMVLVIGAASASVLVPTLYSHLRKRV</sequence>
<evidence type="ECO:0000256" key="6">
    <source>
        <dbReference type="SAM" id="Phobius"/>
    </source>
</evidence>
<feature type="domain" description="EamA" evidence="7">
    <location>
        <begin position="2"/>
        <end position="130"/>
    </location>
</feature>
<feature type="transmembrane region" description="Helical" evidence="6">
    <location>
        <begin position="260"/>
        <end position="283"/>
    </location>
</feature>
<dbReference type="AlphaFoldDB" id="A0A380TQJ1"/>
<dbReference type="GO" id="GO:0016020">
    <property type="term" value="C:membrane"/>
    <property type="evidence" value="ECO:0007669"/>
    <property type="project" value="UniProtKB-SubCell"/>
</dbReference>